<dbReference type="PANTHER" id="PTHR43415">
    <property type="entry name" value="SPERMIDINE N(1)-ACETYLTRANSFERASE"/>
    <property type="match status" value="1"/>
</dbReference>
<dbReference type="AlphaFoldDB" id="A0A4R6BXQ7"/>
<sequence length="284" mass="32959">MSTSATDDYEKISRFLYDMNQQPEHHVGYLGHSQQRIKKQLEQLGAENIAVLSEGEEIIAVIGIETKEDGTAHVFGPITSHTDTEISQQIKELCEQLMKKHPDIKEYEFYIGAQHVFGQMVMKSLRTQYLGTRYTMAAVNLNDEDIDTRLVIPYSPIYRKSFMDLMKNLYINPKERTEQLLELLDDSSELFILLNEGIVKGYILLATNNKATCYVEYVVTHKNYRQQGIGHQLVAYAARHAFEKHQATEIQLSVEDKRKRTIEFYEKLGFKKINELHHYKFSAE</sequence>
<dbReference type="Proteomes" id="UP000294802">
    <property type="component" value="Unassembled WGS sequence"/>
</dbReference>
<comment type="caution">
    <text evidence="2">The sequence shown here is derived from an EMBL/GenBank/DDBJ whole genome shotgun (WGS) entry which is preliminary data.</text>
</comment>
<proteinExistence type="predicted"/>
<dbReference type="InterPro" id="IPR016181">
    <property type="entry name" value="Acyl_CoA_acyltransferase"/>
</dbReference>
<dbReference type="OrthoDB" id="2417302at2"/>
<evidence type="ECO:0000259" key="1">
    <source>
        <dbReference type="PROSITE" id="PS51186"/>
    </source>
</evidence>
<name>A0A4R6BXQ7_9STAP</name>
<feature type="domain" description="N-acetyltransferase" evidence="1">
    <location>
        <begin position="146"/>
        <end position="284"/>
    </location>
</feature>
<protein>
    <submittedName>
        <fullName evidence="2">GNAT family N-acetyltransferase</fullName>
    </submittedName>
</protein>
<keyword evidence="2" id="KW-0808">Transferase</keyword>
<dbReference type="InterPro" id="IPR000182">
    <property type="entry name" value="GNAT_dom"/>
</dbReference>
<accession>A0A4R6BXQ7</accession>
<dbReference type="PROSITE" id="PS51186">
    <property type="entry name" value="GNAT"/>
    <property type="match status" value="1"/>
</dbReference>
<evidence type="ECO:0000313" key="2">
    <source>
        <dbReference type="EMBL" id="TDM12838.1"/>
    </source>
</evidence>
<dbReference type="CDD" id="cd04301">
    <property type="entry name" value="NAT_SF"/>
    <property type="match status" value="1"/>
</dbReference>
<dbReference type="RefSeq" id="WP_133443053.1">
    <property type="nucleotide sequence ID" value="NZ_SCWB01000002.1"/>
</dbReference>
<dbReference type="EMBL" id="SCWB01000002">
    <property type="protein sequence ID" value="TDM12838.1"/>
    <property type="molecule type" value="Genomic_DNA"/>
</dbReference>
<dbReference type="SUPFAM" id="SSF55729">
    <property type="entry name" value="Acyl-CoA N-acyltransferases (Nat)"/>
    <property type="match status" value="1"/>
</dbReference>
<evidence type="ECO:0000313" key="3">
    <source>
        <dbReference type="Proteomes" id="UP000294802"/>
    </source>
</evidence>
<gene>
    <name evidence="2" type="ORF">ERX29_02215</name>
</gene>
<reference evidence="2 3" key="1">
    <citation type="submission" date="2019-01" db="EMBL/GenBank/DDBJ databases">
        <title>Draft genome sequences of the type strains of six Macrococcus species.</title>
        <authorList>
            <person name="Mazhar S."/>
            <person name="Altermann E."/>
            <person name="Hill C."/>
            <person name="Mcauliffe O."/>
        </authorList>
    </citation>
    <scope>NUCLEOTIDE SEQUENCE [LARGE SCALE GENOMIC DNA]</scope>
    <source>
        <strain evidence="2 3">CCM4815</strain>
    </source>
</reference>
<dbReference type="Gene3D" id="3.40.630.30">
    <property type="match status" value="1"/>
</dbReference>
<dbReference type="Pfam" id="PF00583">
    <property type="entry name" value="Acetyltransf_1"/>
    <property type="match status" value="1"/>
</dbReference>
<dbReference type="PANTHER" id="PTHR43415:SF6">
    <property type="entry name" value="SPERMIDINE N(1)-ACETYLTRANSFERASE"/>
    <property type="match status" value="1"/>
</dbReference>
<dbReference type="GO" id="GO:0004145">
    <property type="term" value="F:diamine N-acetyltransferase activity"/>
    <property type="evidence" value="ECO:0007669"/>
    <property type="project" value="TreeGrafter"/>
</dbReference>
<organism evidence="2 3">
    <name type="scientific">Macrococcus lamae</name>
    <dbReference type="NCBI Taxonomy" id="198484"/>
    <lineage>
        <taxon>Bacteria</taxon>
        <taxon>Bacillati</taxon>
        <taxon>Bacillota</taxon>
        <taxon>Bacilli</taxon>
        <taxon>Bacillales</taxon>
        <taxon>Staphylococcaceae</taxon>
        <taxon>Macrococcus</taxon>
    </lineage>
</organism>
<keyword evidence="3" id="KW-1185">Reference proteome</keyword>